<feature type="non-terminal residue" evidence="2">
    <location>
        <position position="1"/>
    </location>
</feature>
<organism evidence="2">
    <name type="scientific">uncultured Rubrobacteraceae bacterium</name>
    <dbReference type="NCBI Taxonomy" id="349277"/>
    <lineage>
        <taxon>Bacteria</taxon>
        <taxon>Bacillati</taxon>
        <taxon>Actinomycetota</taxon>
        <taxon>Rubrobacteria</taxon>
        <taxon>Rubrobacterales</taxon>
        <taxon>Rubrobacteraceae</taxon>
        <taxon>environmental samples</taxon>
    </lineage>
</organism>
<evidence type="ECO:0000256" key="1">
    <source>
        <dbReference type="SAM" id="MobiDB-lite"/>
    </source>
</evidence>
<name>A0A6J4R5P9_9ACTN</name>
<sequence>GRSEVRLAGRGGAGGGEGPAGLLAGRGGAGALRGPLRGRRALR</sequence>
<feature type="compositionally biased region" description="Gly residues" evidence="1">
    <location>
        <begin position="9"/>
        <end position="31"/>
    </location>
</feature>
<feature type="region of interest" description="Disordered" evidence="1">
    <location>
        <begin position="1"/>
        <end position="43"/>
    </location>
</feature>
<dbReference type="EMBL" id="CADCVI010000032">
    <property type="protein sequence ID" value="CAA9458080.1"/>
    <property type="molecule type" value="Genomic_DNA"/>
</dbReference>
<dbReference type="AlphaFoldDB" id="A0A6J4R5P9"/>
<gene>
    <name evidence="2" type="ORF">AVDCRST_MAG25-407</name>
</gene>
<protein>
    <submittedName>
        <fullName evidence="2">Uncharacterized protein</fullName>
    </submittedName>
</protein>
<accession>A0A6J4R5P9</accession>
<evidence type="ECO:0000313" key="2">
    <source>
        <dbReference type="EMBL" id="CAA9458080.1"/>
    </source>
</evidence>
<feature type="non-terminal residue" evidence="2">
    <location>
        <position position="43"/>
    </location>
</feature>
<reference evidence="2" key="1">
    <citation type="submission" date="2020-02" db="EMBL/GenBank/DDBJ databases">
        <authorList>
            <person name="Meier V. D."/>
        </authorList>
    </citation>
    <scope>NUCLEOTIDE SEQUENCE</scope>
    <source>
        <strain evidence="2">AVDCRST_MAG25</strain>
    </source>
</reference>
<proteinExistence type="predicted"/>